<accession>A0A2I3G7I4</accession>
<keyword evidence="3 9" id="KW-0853">WD repeat</keyword>
<dbReference type="InterPro" id="IPR001680">
    <property type="entry name" value="WD40_rpt"/>
</dbReference>
<dbReference type="EMBL" id="ADFV01170745">
    <property type="status" value="NOT_ANNOTATED_CDS"/>
    <property type="molecule type" value="Genomic_DNA"/>
</dbReference>
<evidence type="ECO:0000256" key="8">
    <source>
        <dbReference type="ARBA" id="ARBA00069614"/>
    </source>
</evidence>
<dbReference type="EMBL" id="ADFV01170746">
    <property type="status" value="NOT_ANNOTATED_CDS"/>
    <property type="molecule type" value="Genomic_DNA"/>
</dbReference>
<dbReference type="Pfam" id="PF23556">
    <property type="entry name" value="TPR_Vps41"/>
    <property type="match status" value="1"/>
</dbReference>
<dbReference type="InterPro" id="IPR045111">
    <property type="entry name" value="Vps41/Vps8"/>
</dbReference>
<dbReference type="GeneTree" id="ENSGT00390000010672"/>
<dbReference type="GO" id="GO:0030897">
    <property type="term" value="C:HOPS complex"/>
    <property type="evidence" value="ECO:0007669"/>
    <property type="project" value="TreeGrafter"/>
</dbReference>
<dbReference type="FunFam" id="2.130.10.10:FF:000162">
    <property type="entry name" value="vacuolar protein sorting-associated protein 8 homolog"/>
    <property type="match status" value="1"/>
</dbReference>
<reference evidence="11 12" key="1">
    <citation type="submission" date="2012-10" db="EMBL/GenBank/DDBJ databases">
        <authorList>
            <consortium name="Gibbon Genome Sequencing Consortium"/>
        </authorList>
    </citation>
    <scope>NUCLEOTIDE SEQUENCE [LARGE SCALE GENOMIC DNA]</scope>
</reference>
<feature type="domain" description="Vacuolar protein sorting-associated protein 8 central" evidence="10">
    <location>
        <begin position="576"/>
        <end position="704"/>
    </location>
</feature>
<keyword evidence="12" id="KW-1185">Reference proteome</keyword>
<dbReference type="Proteomes" id="UP000001073">
    <property type="component" value="Chromosome 11"/>
</dbReference>
<feature type="repeat" description="WD" evidence="9">
    <location>
        <begin position="193"/>
        <end position="234"/>
    </location>
</feature>
<dbReference type="InterPro" id="IPR036322">
    <property type="entry name" value="WD40_repeat_dom_sf"/>
</dbReference>
<evidence type="ECO:0000256" key="6">
    <source>
        <dbReference type="ARBA" id="ARBA00022833"/>
    </source>
</evidence>
<dbReference type="EMBL" id="ADFV01170744">
    <property type="status" value="NOT_ANNOTATED_CDS"/>
    <property type="molecule type" value="Genomic_DNA"/>
</dbReference>
<dbReference type="GO" id="GO:0005769">
    <property type="term" value="C:early endosome"/>
    <property type="evidence" value="ECO:0007669"/>
    <property type="project" value="TreeGrafter"/>
</dbReference>
<keyword evidence="2" id="KW-0597">Phosphoprotein</keyword>
<dbReference type="EMBL" id="ADFV01170747">
    <property type="status" value="NOT_ANNOTATED_CDS"/>
    <property type="molecule type" value="Genomic_DNA"/>
</dbReference>
<dbReference type="Ensembl" id="ENSNLET00000059605.1">
    <property type="protein sequence ID" value="ENSNLEP00000027406.1"/>
    <property type="gene ID" value="ENSNLEG00000006431.3"/>
</dbReference>
<dbReference type="GO" id="GO:0006623">
    <property type="term" value="P:protein targeting to vacuole"/>
    <property type="evidence" value="ECO:0007669"/>
    <property type="project" value="InterPro"/>
</dbReference>
<evidence type="ECO:0000256" key="4">
    <source>
        <dbReference type="ARBA" id="ARBA00022723"/>
    </source>
</evidence>
<evidence type="ECO:0000256" key="5">
    <source>
        <dbReference type="ARBA" id="ARBA00022771"/>
    </source>
</evidence>
<proteinExistence type="inferred from homology"/>
<sequence length="1103" mass="124926">MENEPDHENVEQSLCAKMSEEELNKSFNLEASLSKFSYIDLDKELEFKNDLIDDKEFDIPQVDTPPTLESILNETDDEDESFVLEDPTLLNIDTIDSHSYDTSSVASSDSGDRTNLKRKKKLPDSFSLHGSVMRHSLLKGISAQIVSAADKVDAGLPTAIAVSSLIAVGTSHGLALIFDQNQALRLCLGSTSVGGQYGAISALSINNDCSRLLCGFAKGQITMWDLASGKLLRSITDAHPPGTAILHIKFTDDPTLAICNDSGGSVFELTFKRVMGVRTCESRCLFSGSKGEVCCIEPLHSKPELKDHPITQFSLLAMASLTKILVIGLKPSLKVWMTFPYGRMDPSSVPLLAWHFVAVQNYVNPMLAFCRGDVVHFLLVKRDESGAIHVTKQKHLHLYYDLINFTWINSRTVVLLDSVEKLHVIDRQTQEELETVEISEVQLVYNSSHFKSLATGGNVSQALALVGEKACYQSISSYGGQIFYLGTKSVYVMMLRSWRERVDHLLKQDCLTEALALAWSFHEGKAKAVVGLSGDASKRKAIVADRMVEILFHYADRALKKCPDQGKIQVMEQHFQVVLMCWENRLYDAMIYVYNRGMNEFISPMEKLFRVIAPPLNAGKTLTDEQVVMGNKLLVYISCCLAGRAYPLGDIPEDLVPLVKNQVFEFLIRLHSAEASPEEEIYPYIRTLLHFDTREFLNVLALTFEDFKNDKQAVEYQQRIVDILLKVMVENSDFTPSQVGCLFTFLARQLAKPDNTLFVNRTLFDQVLEFLCSPDDDSRHSERQQVLLELLQAGGIVQFEESRLIRMAEKAEFYQICEFMYEREHQYDKIIDCYLRDPLREEEVFNYIHNILSIPGHSAEEKQSVWQKAMDHIEELVSLKPCKAAELVATHFSGHIEMVIKKLQNQVLLFKFLRSLLDPREGIHINQELLQISPCITEQFIELLCQFNPTQVIETLQVLECYRLEETIQITQKYQLHEVTAYLLEKKGDSHGAFLIMLERLQSKLQEITHQGENTKEDPSLKDVEDTMVETIALCQRNSHNLNQQQREALWFPLLEAMMAPQKLSSSAIPHLHSEALKSLTMQVLNSMAAFIALPSILQRILQ</sequence>
<dbReference type="SUPFAM" id="SSF50978">
    <property type="entry name" value="WD40 repeat-like"/>
    <property type="match status" value="1"/>
</dbReference>
<dbReference type="InterPro" id="IPR015943">
    <property type="entry name" value="WD40/YVTN_repeat-like_dom_sf"/>
</dbReference>
<dbReference type="GO" id="GO:0008270">
    <property type="term" value="F:zinc ion binding"/>
    <property type="evidence" value="ECO:0007669"/>
    <property type="project" value="UniProtKB-KW"/>
</dbReference>
<dbReference type="Pfam" id="PF12816">
    <property type="entry name" value="TPR_Vps8"/>
    <property type="match status" value="1"/>
</dbReference>
<evidence type="ECO:0000313" key="11">
    <source>
        <dbReference type="Ensembl" id="ENSNLEP00000027406.1"/>
    </source>
</evidence>
<keyword evidence="4" id="KW-0479">Metal-binding</keyword>
<evidence type="ECO:0000256" key="1">
    <source>
        <dbReference type="ARBA" id="ARBA00009422"/>
    </source>
</evidence>
<dbReference type="GO" id="GO:0033263">
    <property type="term" value="C:CORVET complex"/>
    <property type="evidence" value="ECO:0007669"/>
    <property type="project" value="TreeGrafter"/>
</dbReference>
<organism evidence="11 12">
    <name type="scientific">Nomascus leucogenys</name>
    <name type="common">Northern white-cheeked gibbon</name>
    <name type="synonym">Hylobates leucogenys</name>
    <dbReference type="NCBI Taxonomy" id="61853"/>
    <lineage>
        <taxon>Eukaryota</taxon>
        <taxon>Metazoa</taxon>
        <taxon>Chordata</taxon>
        <taxon>Craniata</taxon>
        <taxon>Vertebrata</taxon>
        <taxon>Euteleostomi</taxon>
        <taxon>Mammalia</taxon>
        <taxon>Eutheria</taxon>
        <taxon>Euarchontoglires</taxon>
        <taxon>Primates</taxon>
        <taxon>Haplorrhini</taxon>
        <taxon>Catarrhini</taxon>
        <taxon>Hylobatidae</taxon>
        <taxon>Nomascus</taxon>
    </lineage>
</organism>
<keyword evidence="6" id="KW-0862">Zinc</keyword>
<dbReference type="AlphaFoldDB" id="A0A2I3G7I4"/>
<dbReference type="EMBL" id="ADFV01170750">
    <property type="status" value="NOT_ANNOTATED_CDS"/>
    <property type="molecule type" value="Genomic_DNA"/>
</dbReference>
<dbReference type="EMBL" id="ADFV01170751">
    <property type="status" value="NOT_ANNOTATED_CDS"/>
    <property type="molecule type" value="Genomic_DNA"/>
</dbReference>
<dbReference type="GO" id="GO:0034058">
    <property type="term" value="P:endosomal vesicle fusion"/>
    <property type="evidence" value="ECO:0007669"/>
    <property type="project" value="TreeGrafter"/>
</dbReference>
<keyword evidence="5" id="KW-0863">Zinc-finger</keyword>
<gene>
    <name evidence="11" type="primary">VPS8</name>
</gene>
<evidence type="ECO:0000256" key="3">
    <source>
        <dbReference type="ARBA" id="ARBA00022574"/>
    </source>
</evidence>
<evidence type="ECO:0000256" key="7">
    <source>
        <dbReference type="ARBA" id="ARBA00059958"/>
    </source>
</evidence>
<dbReference type="GO" id="GO:0005770">
    <property type="term" value="C:late endosome"/>
    <property type="evidence" value="ECO:0007669"/>
    <property type="project" value="TreeGrafter"/>
</dbReference>
<reference evidence="11" key="3">
    <citation type="submission" date="2025-09" db="UniProtKB">
        <authorList>
            <consortium name="Ensembl"/>
        </authorList>
    </citation>
    <scope>IDENTIFICATION</scope>
</reference>
<comment type="similarity">
    <text evidence="1">Belongs to the VPS8 family.</text>
</comment>
<dbReference type="EMBL" id="ADFV01170748">
    <property type="status" value="NOT_ANNOTATED_CDS"/>
    <property type="molecule type" value="Genomic_DNA"/>
</dbReference>
<evidence type="ECO:0000313" key="12">
    <source>
        <dbReference type="Proteomes" id="UP000001073"/>
    </source>
</evidence>
<protein>
    <recommendedName>
        <fullName evidence="8">Vacuolar protein sorting-associated protein 8 homolog</fullName>
    </recommendedName>
</protein>
<dbReference type="Gene3D" id="2.130.10.10">
    <property type="entry name" value="YVTN repeat-like/Quinoprotein amine dehydrogenase"/>
    <property type="match status" value="1"/>
</dbReference>
<evidence type="ECO:0000259" key="10">
    <source>
        <dbReference type="Pfam" id="PF12816"/>
    </source>
</evidence>
<evidence type="ECO:0000256" key="2">
    <source>
        <dbReference type="ARBA" id="ARBA00022553"/>
    </source>
</evidence>
<dbReference type="Pfam" id="PF23410">
    <property type="entry name" value="Beta-prop_VPS8"/>
    <property type="match status" value="1"/>
</dbReference>
<dbReference type="InterPro" id="IPR025941">
    <property type="entry name" value="Vps8_central_dom"/>
</dbReference>
<evidence type="ECO:0000256" key="9">
    <source>
        <dbReference type="PROSITE-ProRule" id="PRU00221"/>
    </source>
</evidence>
<dbReference type="PROSITE" id="PS50082">
    <property type="entry name" value="WD_REPEATS_2"/>
    <property type="match status" value="1"/>
</dbReference>
<dbReference type="EMBL" id="ADFV01170749">
    <property type="status" value="NOT_ANNOTATED_CDS"/>
    <property type="molecule type" value="Genomic_DNA"/>
</dbReference>
<dbReference type="PANTHER" id="PTHR12616:SF8">
    <property type="entry name" value="VACUOLAR PROTEIN SORTING-ASSOCIATED PROTEIN 8 HOMOLOG"/>
    <property type="match status" value="1"/>
</dbReference>
<comment type="function">
    <text evidence="7">Plays a role in vesicle-mediated protein trafficking of the endocytic membrane transport pathway. Believed to act as a component of the putative CORVET endosomal tethering complexes which is proposed to be involved in the Rab5-to-Rab7 endosome conversion probably implicating MON1A/B, and via binding SNAREs and SNARE complexes to mediate tethering and docking events during SNARE-mediated membrane fusion. The CORVET complex is proposed to function as a Rab5 effector to mediate early endosome fusion probably in specific endosome subpopulations. Functions predominantly in APPL1-containing endosomes.</text>
</comment>
<reference evidence="11" key="2">
    <citation type="submission" date="2025-08" db="UniProtKB">
        <authorList>
            <consortium name="Ensembl"/>
        </authorList>
    </citation>
    <scope>IDENTIFICATION</scope>
</reference>
<dbReference type="PANTHER" id="PTHR12616">
    <property type="entry name" value="VACUOLAR PROTEIN SORTING VPS41"/>
    <property type="match status" value="1"/>
</dbReference>
<name>A0A2I3G7I4_NOMLE</name>